<dbReference type="Gene3D" id="3.40.50.2020">
    <property type="match status" value="1"/>
</dbReference>
<organism evidence="4 5">
    <name type="scientific">SAR86 cluster bacterium</name>
    <dbReference type="NCBI Taxonomy" id="2030880"/>
    <lineage>
        <taxon>Bacteria</taxon>
        <taxon>Pseudomonadati</taxon>
        <taxon>Pseudomonadota</taxon>
        <taxon>Gammaproteobacteria</taxon>
        <taxon>SAR86 cluster</taxon>
    </lineage>
</organism>
<dbReference type="AlphaFoldDB" id="A0A972VY77"/>
<reference evidence="4" key="1">
    <citation type="submission" date="2020-05" db="EMBL/GenBank/DDBJ databases">
        <title>Sulfur intermediates as new biogeochemical hubs in an aquatic model microbial ecosystem.</title>
        <authorList>
            <person name="Vigneron A."/>
        </authorList>
    </citation>
    <scope>NUCLEOTIDE SEQUENCE</scope>
    <source>
        <strain evidence="4">Bin.250</strain>
    </source>
</reference>
<dbReference type="InterPro" id="IPR051910">
    <property type="entry name" value="ComF/GntX_DNA_util-trans"/>
</dbReference>
<comment type="caution">
    <text evidence="4">The sequence shown here is derived from an EMBL/GenBank/DDBJ whole genome shotgun (WGS) entry which is preliminary data.</text>
</comment>
<dbReference type="Pfam" id="PF00156">
    <property type="entry name" value="Pribosyltran"/>
    <property type="match status" value="1"/>
</dbReference>
<sequence>MLSRLMRVTFGLFPGRCILCQARTARALDLCLHCETDLPVIPFPCRRCGQQTPQRAAAGLPNDTQVCGQCLIKPPPYVRSFSAFAYTQPINQLIAEFKNRRQLVVGRVLAMVLARRYFDQFHEPSPITPSNLEPRETSLSAPLAAFIKAVPDNRPLPNLLIPIPLHPKRMQYRGFNQAHEIADAISGLTGIAMDNQLCQRITDSPPQKGLSAAARQRNIKQAFQLTRKLHGERLALVDDVLTTGATVSELTRLALNAGADSVEIITLARTPQPRYF</sequence>
<dbReference type="InterPro" id="IPR044005">
    <property type="entry name" value="DZR_2"/>
</dbReference>
<evidence type="ECO:0000313" key="5">
    <source>
        <dbReference type="Proteomes" id="UP000754644"/>
    </source>
</evidence>
<name>A0A972VY77_9GAMM</name>
<dbReference type="InterPro" id="IPR029057">
    <property type="entry name" value="PRTase-like"/>
</dbReference>
<gene>
    <name evidence="4" type="ORF">HQ497_10445</name>
</gene>
<dbReference type="SUPFAM" id="SSF53271">
    <property type="entry name" value="PRTase-like"/>
    <property type="match status" value="1"/>
</dbReference>
<proteinExistence type="inferred from homology"/>
<dbReference type="PANTHER" id="PTHR47505">
    <property type="entry name" value="DNA UTILIZATION PROTEIN YHGH"/>
    <property type="match status" value="1"/>
</dbReference>
<evidence type="ECO:0000256" key="1">
    <source>
        <dbReference type="ARBA" id="ARBA00008007"/>
    </source>
</evidence>
<feature type="domain" description="Phosphoribosyltransferase" evidence="2">
    <location>
        <begin position="216"/>
        <end position="274"/>
    </location>
</feature>
<dbReference type="InterPro" id="IPR000836">
    <property type="entry name" value="PRTase_dom"/>
</dbReference>
<evidence type="ECO:0000259" key="3">
    <source>
        <dbReference type="Pfam" id="PF18912"/>
    </source>
</evidence>
<dbReference type="Proteomes" id="UP000754644">
    <property type="component" value="Unassembled WGS sequence"/>
</dbReference>
<accession>A0A972VY77</accession>
<dbReference type="CDD" id="cd06223">
    <property type="entry name" value="PRTases_typeI"/>
    <property type="match status" value="1"/>
</dbReference>
<dbReference type="PANTHER" id="PTHR47505:SF1">
    <property type="entry name" value="DNA UTILIZATION PROTEIN YHGH"/>
    <property type="match status" value="1"/>
</dbReference>
<evidence type="ECO:0000259" key="2">
    <source>
        <dbReference type="Pfam" id="PF00156"/>
    </source>
</evidence>
<dbReference type="Pfam" id="PF18912">
    <property type="entry name" value="DZR_2"/>
    <property type="match status" value="1"/>
</dbReference>
<dbReference type="EMBL" id="JABMOJ010000392">
    <property type="protein sequence ID" value="NQV65771.1"/>
    <property type="molecule type" value="Genomic_DNA"/>
</dbReference>
<protein>
    <submittedName>
        <fullName evidence="4">ComF family protein</fullName>
    </submittedName>
</protein>
<feature type="domain" description="Double zinc ribbon" evidence="3">
    <location>
        <begin position="12"/>
        <end position="71"/>
    </location>
</feature>
<evidence type="ECO:0000313" key="4">
    <source>
        <dbReference type="EMBL" id="NQV65771.1"/>
    </source>
</evidence>
<comment type="similarity">
    <text evidence="1">Belongs to the ComF/GntX family.</text>
</comment>